<evidence type="ECO:0000313" key="2">
    <source>
        <dbReference type="Proteomes" id="UP000253759"/>
    </source>
</evidence>
<dbReference type="AlphaFoldDB" id="A0A369W9R1"/>
<dbReference type="EMBL" id="QQNH01000011">
    <property type="protein sequence ID" value="RDE08811.1"/>
    <property type="molecule type" value="Genomic_DNA"/>
</dbReference>
<comment type="caution">
    <text evidence="1">The sequence shown here is derived from an EMBL/GenBank/DDBJ whole genome shotgun (WGS) entry which is preliminary data.</text>
</comment>
<reference evidence="2" key="1">
    <citation type="submission" date="2018-07" db="EMBL/GenBank/DDBJ databases">
        <authorList>
            <person name="Liu B.-T."/>
            <person name="Du Z."/>
        </authorList>
    </citation>
    <scope>NUCLEOTIDE SEQUENCE [LARGE SCALE GENOMIC DNA]</scope>
    <source>
        <strain evidence="2">XYN52</strain>
    </source>
</reference>
<sequence length="115" mass="12560">MGIVMMAWETNGDNFDGGSMWAGRSGRQYMMTRVEGDRAAMAAARLYALAERGVIRWAGTAQDLIGDHLSRERFRRFNAQGAQMLSMPSPADPLALMTLAWDLEGGHVIAGRDAA</sequence>
<organism evidence="1 2">
    <name type="scientific">Pelagibacterium lacus</name>
    <dbReference type="NCBI Taxonomy" id="2282655"/>
    <lineage>
        <taxon>Bacteria</taxon>
        <taxon>Pseudomonadati</taxon>
        <taxon>Pseudomonadota</taxon>
        <taxon>Alphaproteobacteria</taxon>
        <taxon>Hyphomicrobiales</taxon>
        <taxon>Devosiaceae</taxon>
        <taxon>Pelagibacterium</taxon>
    </lineage>
</organism>
<gene>
    <name evidence="1" type="ORF">DVH29_09415</name>
</gene>
<keyword evidence="2" id="KW-1185">Reference proteome</keyword>
<proteinExistence type="predicted"/>
<protein>
    <submittedName>
        <fullName evidence="1">Uncharacterized protein</fullName>
    </submittedName>
</protein>
<evidence type="ECO:0000313" key="1">
    <source>
        <dbReference type="EMBL" id="RDE08811.1"/>
    </source>
</evidence>
<dbReference type="Proteomes" id="UP000253759">
    <property type="component" value="Unassembled WGS sequence"/>
</dbReference>
<accession>A0A369W9R1</accession>
<name>A0A369W9R1_9HYPH</name>